<evidence type="ECO:0000313" key="2">
    <source>
        <dbReference type="EMBL" id="KAL0009551.1"/>
    </source>
</evidence>
<evidence type="ECO:0000259" key="1">
    <source>
        <dbReference type="PROSITE" id="PS50011"/>
    </source>
</evidence>
<accession>A0AAW2DGI0</accession>
<sequence length="95" mass="11025">MQNGSLENHLLGSKSLKHNEFYWIKVWKGWSAVQPLPWDIRLKIAIGAAWGLAFLHTSDMQVIHRNFKSSNICKLFTFPTFMHTHFSLCEPTSHN</sequence>
<dbReference type="Proteomes" id="UP001459277">
    <property type="component" value="Unassembled WGS sequence"/>
</dbReference>
<dbReference type="PROSITE" id="PS50011">
    <property type="entry name" value="PROTEIN_KINASE_DOM"/>
    <property type="match status" value="1"/>
</dbReference>
<dbReference type="GO" id="GO:0004672">
    <property type="term" value="F:protein kinase activity"/>
    <property type="evidence" value="ECO:0007669"/>
    <property type="project" value="InterPro"/>
</dbReference>
<evidence type="ECO:0000313" key="3">
    <source>
        <dbReference type="Proteomes" id="UP001459277"/>
    </source>
</evidence>
<feature type="domain" description="Protein kinase" evidence="1">
    <location>
        <begin position="1"/>
        <end position="95"/>
    </location>
</feature>
<comment type="caution">
    <text evidence="2">The sequence shown here is derived from an EMBL/GenBank/DDBJ whole genome shotgun (WGS) entry which is preliminary data.</text>
</comment>
<protein>
    <recommendedName>
        <fullName evidence="1">Protein kinase domain-containing protein</fullName>
    </recommendedName>
</protein>
<dbReference type="EMBL" id="JAZDWU010000003">
    <property type="protein sequence ID" value="KAL0009551.1"/>
    <property type="molecule type" value="Genomic_DNA"/>
</dbReference>
<organism evidence="2 3">
    <name type="scientific">Lithocarpus litseifolius</name>
    <dbReference type="NCBI Taxonomy" id="425828"/>
    <lineage>
        <taxon>Eukaryota</taxon>
        <taxon>Viridiplantae</taxon>
        <taxon>Streptophyta</taxon>
        <taxon>Embryophyta</taxon>
        <taxon>Tracheophyta</taxon>
        <taxon>Spermatophyta</taxon>
        <taxon>Magnoliopsida</taxon>
        <taxon>eudicotyledons</taxon>
        <taxon>Gunneridae</taxon>
        <taxon>Pentapetalae</taxon>
        <taxon>rosids</taxon>
        <taxon>fabids</taxon>
        <taxon>Fagales</taxon>
        <taxon>Fagaceae</taxon>
        <taxon>Lithocarpus</taxon>
    </lineage>
</organism>
<name>A0AAW2DGI0_9ROSI</name>
<dbReference type="AlphaFoldDB" id="A0AAW2DGI0"/>
<dbReference type="SUPFAM" id="SSF56112">
    <property type="entry name" value="Protein kinase-like (PK-like)"/>
    <property type="match status" value="1"/>
</dbReference>
<dbReference type="InterPro" id="IPR050823">
    <property type="entry name" value="Plant_Ser_Thr_Prot_Kinase"/>
</dbReference>
<dbReference type="InterPro" id="IPR000719">
    <property type="entry name" value="Prot_kinase_dom"/>
</dbReference>
<gene>
    <name evidence="2" type="ORF">SO802_011053</name>
</gene>
<dbReference type="GO" id="GO:0005524">
    <property type="term" value="F:ATP binding"/>
    <property type="evidence" value="ECO:0007669"/>
    <property type="project" value="InterPro"/>
</dbReference>
<proteinExistence type="predicted"/>
<dbReference type="Gene3D" id="1.10.510.10">
    <property type="entry name" value="Transferase(Phosphotransferase) domain 1"/>
    <property type="match status" value="1"/>
</dbReference>
<keyword evidence="3" id="KW-1185">Reference proteome</keyword>
<reference evidence="2 3" key="1">
    <citation type="submission" date="2024-01" db="EMBL/GenBank/DDBJ databases">
        <title>A telomere-to-telomere, gap-free genome of sweet tea (Lithocarpus litseifolius).</title>
        <authorList>
            <person name="Zhou J."/>
        </authorList>
    </citation>
    <scope>NUCLEOTIDE SEQUENCE [LARGE SCALE GENOMIC DNA]</scope>
    <source>
        <strain evidence="2">Zhou-2022a</strain>
        <tissue evidence="2">Leaf</tissue>
    </source>
</reference>
<dbReference type="PANTHER" id="PTHR45621">
    <property type="entry name" value="OS01G0588500 PROTEIN-RELATED"/>
    <property type="match status" value="1"/>
</dbReference>
<dbReference type="InterPro" id="IPR011009">
    <property type="entry name" value="Kinase-like_dom_sf"/>
</dbReference>